<evidence type="ECO:0000256" key="1">
    <source>
        <dbReference type="SAM" id="MobiDB-lite"/>
    </source>
</evidence>
<dbReference type="AlphaFoldDB" id="A0A5B7CKF2"/>
<evidence type="ECO:0000313" key="2">
    <source>
        <dbReference type="EMBL" id="MPC08123.1"/>
    </source>
</evidence>
<dbReference type="EMBL" id="VSRR010000018">
    <property type="protein sequence ID" value="MPC08123.1"/>
    <property type="molecule type" value="Genomic_DNA"/>
</dbReference>
<sequence>MDPSAHLGVNAIGIVDFSIHFLNADAGGSCTVQVPHGVQTHITKALETWSDANHRHVGGFVDKVLKAVENATSSCRGAAVDATLVDGLASDTGMGIDVIVSAIHDISRSPVPMSGAGTSTPGPVGFIRHSLLSWHQPSCCSSDSYNLNFPALKTRARNAWIATETNKSSKTSPLLHGWCVGGGLSVLAWHVLGGLSPHSQHFPSNISRMRFKWMRRRTTDEDEEEKEEKEEEEEVFAAKASIR</sequence>
<protein>
    <submittedName>
        <fullName evidence="2">Uncharacterized protein</fullName>
    </submittedName>
</protein>
<accession>A0A5B7CKF2</accession>
<organism evidence="2 3">
    <name type="scientific">Portunus trituberculatus</name>
    <name type="common">Swimming crab</name>
    <name type="synonym">Neptunus trituberculatus</name>
    <dbReference type="NCBI Taxonomy" id="210409"/>
    <lineage>
        <taxon>Eukaryota</taxon>
        <taxon>Metazoa</taxon>
        <taxon>Ecdysozoa</taxon>
        <taxon>Arthropoda</taxon>
        <taxon>Crustacea</taxon>
        <taxon>Multicrustacea</taxon>
        <taxon>Malacostraca</taxon>
        <taxon>Eumalacostraca</taxon>
        <taxon>Eucarida</taxon>
        <taxon>Decapoda</taxon>
        <taxon>Pleocyemata</taxon>
        <taxon>Brachyura</taxon>
        <taxon>Eubrachyura</taxon>
        <taxon>Portunoidea</taxon>
        <taxon>Portunidae</taxon>
        <taxon>Portuninae</taxon>
        <taxon>Portunus</taxon>
    </lineage>
</organism>
<dbReference type="Proteomes" id="UP000324222">
    <property type="component" value="Unassembled WGS sequence"/>
</dbReference>
<proteinExistence type="predicted"/>
<evidence type="ECO:0000313" key="3">
    <source>
        <dbReference type="Proteomes" id="UP000324222"/>
    </source>
</evidence>
<feature type="region of interest" description="Disordered" evidence="1">
    <location>
        <begin position="217"/>
        <end position="243"/>
    </location>
</feature>
<gene>
    <name evidence="2" type="ORF">E2C01_000698</name>
</gene>
<keyword evidence="3" id="KW-1185">Reference proteome</keyword>
<reference evidence="2 3" key="1">
    <citation type="submission" date="2019-05" db="EMBL/GenBank/DDBJ databases">
        <title>Another draft genome of Portunus trituberculatus and its Hox gene families provides insights of decapod evolution.</title>
        <authorList>
            <person name="Jeong J.-H."/>
            <person name="Song I."/>
            <person name="Kim S."/>
            <person name="Choi T."/>
            <person name="Kim D."/>
            <person name="Ryu S."/>
            <person name="Kim W."/>
        </authorList>
    </citation>
    <scope>NUCLEOTIDE SEQUENCE [LARGE SCALE GENOMIC DNA]</scope>
    <source>
        <tissue evidence="2">Muscle</tissue>
    </source>
</reference>
<name>A0A5B7CKF2_PORTR</name>
<comment type="caution">
    <text evidence="2">The sequence shown here is derived from an EMBL/GenBank/DDBJ whole genome shotgun (WGS) entry which is preliminary data.</text>
</comment>
<feature type="compositionally biased region" description="Acidic residues" evidence="1">
    <location>
        <begin position="220"/>
        <end position="235"/>
    </location>
</feature>